<gene>
    <name evidence="2" type="ORF">cand_006060</name>
</gene>
<feature type="transmembrane region" description="Helical" evidence="1">
    <location>
        <begin position="129"/>
        <end position="153"/>
    </location>
</feature>
<feature type="transmembrane region" description="Helical" evidence="1">
    <location>
        <begin position="416"/>
        <end position="440"/>
    </location>
</feature>
<sequence>MKYRLNSNLQLGLLSDASIDCKGFKRSRSIIVHAFIRESYEVVLFLSAISVVFFVLSGYDGNKNLIIANSVRLVITIACYLVCHRLRHGKLSLVLLWLVLIMNLCILPDSNMSIFYFRLIDLLSFFSLFWLTGFHPLTLIITSITSASVMIWTDFKLTHLVDRSLYNPTVLFSLCGTLSVLRLFIGLLILSNIFVNCTIIRDIIVEPKRSLYNTFALIENEKKLISLANELDISLNYLSKFKRNKNTRAQEDLNKQEAYSIQSTSSLFPPISAPSITMSLNSSPVVQSVTSSSIASSLSIESSLSSFITSSEVLPHSNTLQGLYSRLVQCERKELFKGISSFFFTKKYKFIIQRLLRIIWYKYQHFIFSIRLAEFIDSALPLSTRTLTQVFWNQEIEGLYLQWVQFYAYETFSSSIIYMILSSFVLTCISLFEWSLLLTVEKKEVICYYSRFSCSIYGKKNMIILFFILRGVIQLTVSFTIIGIIYKLCKKYSVHSTKLGESILRSSGYDHYSYDTHTKDNSLGNLKSRSDLRLISSAPVHFWVQLLSVMLGSWLIICSIVDAALMGNVLTRFTGLSSSMVIGGTYLNLRIPGTIIVYTIWGISSFITTIAISGNTDKYIACILSVIIPAATIIFLHTIPLDRVRRILFCRYTLPYLLYIQHIYFVLKESGKDIKQKFQNTRNIQQLCRKFWK</sequence>
<dbReference type="OrthoDB" id="342376at2759"/>
<dbReference type="Proteomes" id="UP000186804">
    <property type="component" value="Unassembled WGS sequence"/>
</dbReference>
<dbReference type="EMBL" id="LRBS01000067">
    <property type="protein sequence ID" value="OII76208.1"/>
    <property type="molecule type" value="Genomic_DNA"/>
</dbReference>
<feature type="transmembrane region" description="Helical" evidence="1">
    <location>
        <begin position="618"/>
        <end position="636"/>
    </location>
</feature>
<dbReference type="VEuPathDB" id="CryptoDB:cand_006060"/>
<feature type="transmembrane region" description="Helical" evidence="1">
    <location>
        <begin position="95"/>
        <end position="117"/>
    </location>
</feature>
<evidence type="ECO:0000313" key="2">
    <source>
        <dbReference type="EMBL" id="OII76208.1"/>
    </source>
</evidence>
<feature type="transmembrane region" description="Helical" evidence="1">
    <location>
        <begin position="65"/>
        <end position="83"/>
    </location>
</feature>
<organism evidence="2 3">
    <name type="scientific">Cryptosporidium andersoni</name>
    <dbReference type="NCBI Taxonomy" id="117008"/>
    <lineage>
        <taxon>Eukaryota</taxon>
        <taxon>Sar</taxon>
        <taxon>Alveolata</taxon>
        <taxon>Apicomplexa</taxon>
        <taxon>Conoidasida</taxon>
        <taxon>Coccidia</taxon>
        <taxon>Eucoccidiorida</taxon>
        <taxon>Eimeriorina</taxon>
        <taxon>Cryptosporidiidae</taxon>
        <taxon>Cryptosporidium</taxon>
    </lineage>
</organism>
<comment type="caution">
    <text evidence="2">The sequence shown here is derived from an EMBL/GenBank/DDBJ whole genome shotgun (WGS) entry which is preliminary data.</text>
</comment>
<feature type="transmembrane region" description="Helical" evidence="1">
    <location>
        <begin position="542"/>
        <end position="570"/>
    </location>
</feature>
<accession>A0A1J4MPU7</accession>
<name>A0A1J4MPU7_9CRYT</name>
<evidence type="ECO:0000313" key="3">
    <source>
        <dbReference type="Proteomes" id="UP000186804"/>
    </source>
</evidence>
<feature type="transmembrane region" description="Helical" evidence="1">
    <location>
        <begin position="591"/>
        <end position="612"/>
    </location>
</feature>
<dbReference type="RefSeq" id="XP_067068054.1">
    <property type="nucleotide sequence ID" value="XM_067210847.1"/>
</dbReference>
<keyword evidence="1" id="KW-0812">Transmembrane</keyword>
<feature type="transmembrane region" description="Helical" evidence="1">
    <location>
        <begin position="42"/>
        <end position="59"/>
    </location>
</feature>
<evidence type="ECO:0008006" key="4">
    <source>
        <dbReference type="Google" id="ProtNLM"/>
    </source>
</evidence>
<protein>
    <recommendedName>
        <fullName evidence="4">Transmembrane protein</fullName>
    </recommendedName>
</protein>
<feature type="transmembrane region" description="Helical" evidence="1">
    <location>
        <begin position="165"/>
        <end position="190"/>
    </location>
</feature>
<keyword evidence="1" id="KW-1133">Transmembrane helix</keyword>
<dbReference type="GeneID" id="92364791"/>
<keyword evidence="3" id="KW-1185">Reference proteome</keyword>
<feature type="transmembrane region" description="Helical" evidence="1">
    <location>
        <begin position="461"/>
        <end position="486"/>
    </location>
</feature>
<keyword evidence="1" id="KW-0472">Membrane</keyword>
<dbReference type="AlphaFoldDB" id="A0A1J4MPU7"/>
<evidence type="ECO:0000256" key="1">
    <source>
        <dbReference type="SAM" id="Phobius"/>
    </source>
</evidence>
<reference evidence="2 3" key="1">
    <citation type="submission" date="2016-10" db="EMBL/GenBank/DDBJ databases">
        <title>Reductive evolution of mitochondrial metabolism and differential evolution of invasion-related proteins in Cryptosporidium.</title>
        <authorList>
            <person name="Liu S."/>
            <person name="Roellig D.M."/>
            <person name="Guo Y."/>
            <person name="Li N."/>
            <person name="Frace M.A."/>
            <person name="Tang K."/>
            <person name="Zhang L."/>
            <person name="Feng Y."/>
            <person name="Xiao L."/>
        </authorList>
    </citation>
    <scope>NUCLEOTIDE SEQUENCE [LARGE SCALE GENOMIC DNA]</scope>
    <source>
        <strain evidence="2">30847</strain>
    </source>
</reference>
<proteinExistence type="predicted"/>